<proteinExistence type="predicted"/>
<evidence type="ECO:0000313" key="2">
    <source>
        <dbReference type="Proteomes" id="UP000215914"/>
    </source>
</evidence>
<keyword evidence="2" id="KW-1185">Reference proteome</keyword>
<name>A0A251UIT1_HELAN</name>
<organism evidence="1 2">
    <name type="scientific">Helianthus annuus</name>
    <name type="common">Common sunflower</name>
    <dbReference type="NCBI Taxonomy" id="4232"/>
    <lineage>
        <taxon>Eukaryota</taxon>
        <taxon>Viridiplantae</taxon>
        <taxon>Streptophyta</taxon>
        <taxon>Embryophyta</taxon>
        <taxon>Tracheophyta</taxon>
        <taxon>Spermatophyta</taxon>
        <taxon>Magnoliopsida</taxon>
        <taxon>eudicotyledons</taxon>
        <taxon>Gunneridae</taxon>
        <taxon>Pentapetalae</taxon>
        <taxon>asterids</taxon>
        <taxon>campanulids</taxon>
        <taxon>Asterales</taxon>
        <taxon>Asteraceae</taxon>
        <taxon>Asteroideae</taxon>
        <taxon>Heliantheae alliance</taxon>
        <taxon>Heliantheae</taxon>
        <taxon>Helianthus</taxon>
    </lineage>
</organism>
<dbReference type="AlphaFoldDB" id="A0A251UIT1"/>
<dbReference type="InParanoid" id="A0A251UIT1"/>
<sequence length="76" mass="9080">MNRVGTLVVQIFLDEVVVDSLKIQSYFNSCNQWTYFNSVQLHFVRHFSDELVQSTGVPINWFEFYGAWHDLYSYYS</sequence>
<accession>A0A251UIT1</accession>
<protein>
    <submittedName>
        <fullName evidence="1">Uncharacterized protein</fullName>
    </submittedName>
</protein>
<dbReference type="Proteomes" id="UP000215914">
    <property type="component" value="Chromosome 6"/>
</dbReference>
<evidence type="ECO:0000313" key="1">
    <source>
        <dbReference type="EMBL" id="OTG22953.1"/>
    </source>
</evidence>
<dbReference type="EMBL" id="CM007895">
    <property type="protein sequence ID" value="OTG22953.1"/>
    <property type="molecule type" value="Genomic_DNA"/>
</dbReference>
<reference evidence="2" key="1">
    <citation type="journal article" date="2017" name="Nature">
        <title>The sunflower genome provides insights into oil metabolism, flowering and Asterid evolution.</title>
        <authorList>
            <person name="Badouin H."/>
            <person name="Gouzy J."/>
            <person name="Grassa C.J."/>
            <person name="Murat F."/>
            <person name="Staton S.E."/>
            <person name="Cottret L."/>
            <person name="Lelandais-Briere C."/>
            <person name="Owens G.L."/>
            <person name="Carrere S."/>
            <person name="Mayjonade B."/>
            <person name="Legrand L."/>
            <person name="Gill N."/>
            <person name="Kane N.C."/>
            <person name="Bowers J.E."/>
            <person name="Hubner S."/>
            <person name="Bellec A."/>
            <person name="Berard A."/>
            <person name="Berges H."/>
            <person name="Blanchet N."/>
            <person name="Boniface M.C."/>
            <person name="Brunel D."/>
            <person name="Catrice O."/>
            <person name="Chaidir N."/>
            <person name="Claudel C."/>
            <person name="Donnadieu C."/>
            <person name="Faraut T."/>
            <person name="Fievet G."/>
            <person name="Helmstetter N."/>
            <person name="King M."/>
            <person name="Knapp S.J."/>
            <person name="Lai Z."/>
            <person name="Le Paslier M.C."/>
            <person name="Lippi Y."/>
            <person name="Lorenzon L."/>
            <person name="Mandel J.R."/>
            <person name="Marage G."/>
            <person name="Marchand G."/>
            <person name="Marquand E."/>
            <person name="Bret-Mestries E."/>
            <person name="Morien E."/>
            <person name="Nambeesan S."/>
            <person name="Nguyen T."/>
            <person name="Pegot-Espagnet P."/>
            <person name="Pouilly N."/>
            <person name="Raftis F."/>
            <person name="Sallet E."/>
            <person name="Schiex T."/>
            <person name="Thomas J."/>
            <person name="Vandecasteele C."/>
            <person name="Vares D."/>
            <person name="Vear F."/>
            <person name="Vautrin S."/>
            <person name="Crespi M."/>
            <person name="Mangin B."/>
            <person name="Burke J.M."/>
            <person name="Salse J."/>
            <person name="Munos S."/>
            <person name="Vincourt P."/>
            <person name="Rieseberg L.H."/>
            <person name="Langlade N.B."/>
        </authorList>
    </citation>
    <scope>NUCLEOTIDE SEQUENCE [LARGE SCALE GENOMIC DNA]</scope>
    <source>
        <strain evidence="2">cv. SF193</strain>
    </source>
</reference>
<gene>
    <name evidence="1" type="ORF">HannXRQ_Chr06g0177041</name>
</gene>